<proteinExistence type="predicted"/>
<dbReference type="AlphaFoldDB" id="A0A2P2KZS6"/>
<sequence length="96" mass="10986">MQNRPNKEKNYRQSLRVCNAETLNNAPVVNQMIATSVLRFSILKFSGRMLSKFPVMIEHGTYTLNHQYNLQTCIGHGSCIIKVCIPSALQFIFNRP</sequence>
<organism evidence="1">
    <name type="scientific">Rhizophora mucronata</name>
    <name type="common">Asiatic mangrove</name>
    <dbReference type="NCBI Taxonomy" id="61149"/>
    <lineage>
        <taxon>Eukaryota</taxon>
        <taxon>Viridiplantae</taxon>
        <taxon>Streptophyta</taxon>
        <taxon>Embryophyta</taxon>
        <taxon>Tracheophyta</taxon>
        <taxon>Spermatophyta</taxon>
        <taxon>Magnoliopsida</taxon>
        <taxon>eudicotyledons</taxon>
        <taxon>Gunneridae</taxon>
        <taxon>Pentapetalae</taxon>
        <taxon>rosids</taxon>
        <taxon>fabids</taxon>
        <taxon>Malpighiales</taxon>
        <taxon>Rhizophoraceae</taxon>
        <taxon>Rhizophora</taxon>
    </lineage>
</organism>
<protein>
    <submittedName>
        <fullName evidence="1">Uncharacterized protein</fullName>
    </submittedName>
</protein>
<dbReference type="EMBL" id="GGEC01030746">
    <property type="protein sequence ID" value="MBX11230.1"/>
    <property type="molecule type" value="Transcribed_RNA"/>
</dbReference>
<reference evidence="1" key="1">
    <citation type="submission" date="2018-02" db="EMBL/GenBank/DDBJ databases">
        <title>Rhizophora mucronata_Transcriptome.</title>
        <authorList>
            <person name="Meera S.P."/>
            <person name="Sreeshan A."/>
            <person name="Augustine A."/>
        </authorList>
    </citation>
    <scope>NUCLEOTIDE SEQUENCE</scope>
    <source>
        <tissue evidence="1">Leaf</tissue>
    </source>
</reference>
<accession>A0A2P2KZS6</accession>
<name>A0A2P2KZS6_RHIMU</name>
<evidence type="ECO:0000313" key="1">
    <source>
        <dbReference type="EMBL" id="MBX11230.1"/>
    </source>
</evidence>